<dbReference type="SUPFAM" id="SSF109854">
    <property type="entry name" value="DinB/YfiT-like putative metalloenzymes"/>
    <property type="match status" value="1"/>
</dbReference>
<evidence type="ECO:0000313" key="2">
    <source>
        <dbReference type="EMBL" id="MFC6333096.1"/>
    </source>
</evidence>
<dbReference type="RefSeq" id="WP_379234195.1">
    <property type="nucleotide sequence ID" value="NZ_JBHSTE010000003.1"/>
</dbReference>
<protein>
    <submittedName>
        <fullName evidence="2">DinB family protein</fullName>
    </submittedName>
</protein>
<feature type="domain" description="DinB-like" evidence="1">
    <location>
        <begin position="10"/>
        <end position="159"/>
    </location>
</feature>
<sequence>MEIQEINHNLKETRDKLLAILKRVDQIQLYMKKDVDTWSIGQICQHLIKTEELFVLAIRKGLSKEDSFIEKKSLEFLLDRSEKIAAPDIAKPTDEVIEYNEIIEKLKKSRAKLNEILSSIEDPTILNKKQYIHPVFKEMLLIDWVKTLYLHEQRHIKQINEIIKGLK</sequence>
<name>A0ABW1V4F7_9BACL</name>
<organism evidence="2 3">
    <name type="scientific">Paenibacillus septentrionalis</name>
    <dbReference type="NCBI Taxonomy" id="429342"/>
    <lineage>
        <taxon>Bacteria</taxon>
        <taxon>Bacillati</taxon>
        <taxon>Bacillota</taxon>
        <taxon>Bacilli</taxon>
        <taxon>Bacillales</taxon>
        <taxon>Paenibacillaceae</taxon>
        <taxon>Paenibacillus</taxon>
    </lineage>
</organism>
<gene>
    <name evidence="2" type="ORF">ACFP56_10710</name>
</gene>
<dbReference type="InterPro" id="IPR024775">
    <property type="entry name" value="DinB-like"/>
</dbReference>
<proteinExistence type="predicted"/>
<accession>A0ABW1V4F7</accession>
<dbReference type="Gene3D" id="1.20.120.450">
    <property type="entry name" value="dinb family like domain"/>
    <property type="match status" value="1"/>
</dbReference>
<comment type="caution">
    <text evidence="2">The sequence shown here is derived from an EMBL/GenBank/DDBJ whole genome shotgun (WGS) entry which is preliminary data.</text>
</comment>
<keyword evidence="3" id="KW-1185">Reference proteome</keyword>
<dbReference type="Proteomes" id="UP001596233">
    <property type="component" value="Unassembled WGS sequence"/>
</dbReference>
<dbReference type="InterPro" id="IPR034660">
    <property type="entry name" value="DinB/YfiT-like"/>
</dbReference>
<dbReference type="Pfam" id="PF12867">
    <property type="entry name" value="DinB_2"/>
    <property type="match status" value="1"/>
</dbReference>
<reference evidence="3" key="1">
    <citation type="journal article" date="2019" name="Int. J. Syst. Evol. Microbiol.">
        <title>The Global Catalogue of Microorganisms (GCM) 10K type strain sequencing project: providing services to taxonomists for standard genome sequencing and annotation.</title>
        <authorList>
            <consortium name="The Broad Institute Genomics Platform"/>
            <consortium name="The Broad Institute Genome Sequencing Center for Infectious Disease"/>
            <person name="Wu L."/>
            <person name="Ma J."/>
        </authorList>
    </citation>
    <scope>NUCLEOTIDE SEQUENCE [LARGE SCALE GENOMIC DNA]</scope>
    <source>
        <strain evidence="3">PCU 280</strain>
    </source>
</reference>
<evidence type="ECO:0000313" key="3">
    <source>
        <dbReference type="Proteomes" id="UP001596233"/>
    </source>
</evidence>
<dbReference type="EMBL" id="JBHSTE010000003">
    <property type="protein sequence ID" value="MFC6333096.1"/>
    <property type="molecule type" value="Genomic_DNA"/>
</dbReference>
<evidence type="ECO:0000259" key="1">
    <source>
        <dbReference type="Pfam" id="PF12867"/>
    </source>
</evidence>